<reference evidence="1 2" key="1">
    <citation type="submission" date="2014-04" db="EMBL/GenBank/DDBJ databases">
        <title>Evolutionary Origins and Diversification of the Mycorrhizal Mutualists.</title>
        <authorList>
            <consortium name="DOE Joint Genome Institute"/>
            <consortium name="Mycorrhizal Genomics Consortium"/>
            <person name="Kohler A."/>
            <person name="Kuo A."/>
            <person name="Nagy L.G."/>
            <person name="Floudas D."/>
            <person name="Copeland A."/>
            <person name="Barry K.W."/>
            <person name="Cichocki N."/>
            <person name="Veneault-Fourrey C."/>
            <person name="LaButti K."/>
            <person name="Lindquist E.A."/>
            <person name="Lipzen A."/>
            <person name="Lundell T."/>
            <person name="Morin E."/>
            <person name="Murat C."/>
            <person name="Riley R."/>
            <person name="Ohm R."/>
            <person name="Sun H."/>
            <person name="Tunlid A."/>
            <person name="Henrissat B."/>
            <person name="Grigoriev I.V."/>
            <person name="Hibbett D.S."/>
            <person name="Martin F."/>
        </authorList>
    </citation>
    <scope>NUCLEOTIDE SEQUENCE [LARGE SCALE GENOMIC DNA]</scope>
    <source>
        <strain evidence="1 2">Koide BX008</strain>
    </source>
</reference>
<evidence type="ECO:0000313" key="1">
    <source>
        <dbReference type="EMBL" id="KIL62458.1"/>
    </source>
</evidence>
<proteinExistence type="predicted"/>
<protein>
    <submittedName>
        <fullName evidence="1">Uncharacterized protein</fullName>
    </submittedName>
</protein>
<name>A0A0C2X190_AMAMK</name>
<dbReference type="Proteomes" id="UP000054549">
    <property type="component" value="Unassembled WGS sequence"/>
</dbReference>
<accession>A0A0C2X190</accession>
<keyword evidence="2" id="KW-1185">Reference proteome</keyword>
<sequence length="169" mass="17239">MTKLFLKRPALAWVVAIHPHLSGRTVAPECTSKCNATYTKYQQYLSGTCDLPCICVPSTIDDASACYTCLTAAGSDPSPLSPDLVQQTVQDCAAAGYPIAGAPTVSGVFGSATDFPLSGCTTLPSINGGFPPFSTPSKAAVKNTGVAVASGRLGVLIAVATTCFVGMTV</sequence>
<gene>
    <name evidence="1" type="ORF">M378DRAFT_12800</name>
</gene>
<organism evidence="1 2">
    <name type="scientific">Amanita muscaria (strain Koide BX008)</name>
    <dbReference type="NCBI Taxonomy" id="946122"/>
    <lineage>
        <taxon>Eukaryota</taxon>
        <taxon>Fungi</taxon>
        <taxon>Dikarya</taxon>
        <taxon>Basidiomycota</taxon>
        <taxon>Agaricomycotina</taxon>
        <taxon>Agaricomycetes</taxon>
        <taxon>Agaricomycetidae</taxon>
        <taxon>Agaricales</taxon>
        <taxon>Pluteineae</taxon>
        <taxon>Amanitaceae</taxon>
        <taxon>Amanita</taxon>
    </lineage>
</organism>
<dbReference type="InParanoid" id="A0A0C2X190"/>
<dbReference type="EMBL" id="KN818270">
    <property type="protein sequence ID" value="KIL62458.1"/>
    <property type="molecule type" value="Genomic_DNA"/>
</dbReference>
<dbReference type="HOGENOM" id="CLU_1578110_0_0_1"/>
<dbReference type="AlphaFoldDB" id="A0A0C2X190"/>
<evidence type="ECO:0000313" key="2">
    <source>
        <dbReference type="Proteomes" id="UP000054549"/>
    </source>
</evidence>